<dbReference type="GeneID" id="75827487"/>
<evidence type="ECO:0000256" key="1">
    <source>
        <dbReference type="ARBA" id="ARBA00007992"/>
    </source>
</evidence>
<evidence type="ECO:0000256" key="3">
    <source>
        <dbReference type="ARBA" id="ARBA00022827"/>
    </source>
</evidence>
<dbReference type="SUPFAM" id="SSF51905">
    <property type="entry name" value="FAD/NAD(P)-binding domain"/>
    <property type="match status" value="1"/>
</dbReference>
<dbReference type="Proteomes" id="UP001055219">
    <property type="component" value="Unassembled WGS sequence"/>
</dbReference>
<keyword evidence="3" id="KW-0274">FAD</keyword>
<protein>
    <submittedName>
        <fullName evidence="8">FAD/NAD(P)-binding domain-containing protein</fullName>
    </submittedName>
</protein>
<keyword evidence="5" id="KW-0503">Monooxygenase</keyword>
<proteinExistence type="inferred from homology"/>
<feature type="transmembrane region" description="Helical" evidence="6">
    <location>
        <begin position="15"/>
        <end position="34"/>
    </location>
</feature>
<reference evidence="8" key="2">
    <citation type="submission" date="2022-07" db="EMBL/GenBank/DDBJ databases">
        <authorList>
            <person name="Goncalves M.F.M."/>
            <person name="Hilario S."/>
            <person name="Van De Peer Y."/>
            <person name="Esteves A.C."/>
            <person name="Alves A."/>
        </authorList>
    </citation>
    <scope>NUCLEOTIDE SEQUENCE</scope>
    <source>
        <strain evidence="8">MUM 19.33</strain>
    </source>
</reference>
<evidence type="ECO:0000259" key="7">
    <source>
        <dbReference type="Pfam" id="PF01494"/>
    </source>
</evidence>
<evidence type="ECO:0000256" key="4">
    <source>
        <dbReference type="ARBA" id="ARBA00023002"/>
    </source>
</evidence>
<dbReference type="EMBL" id="JAGIXG020000011">
    <property type="protein sequence ID" value="KAI6782825.1"/>
    <property type="molecule type" value="Genomic_DNA"/>
</dbReference>
<keyword evidence="4" id="KW-0560">Oxidoreductase</keyword>
<gene>
    <name evidence="8" type="ORF">J7T54_000968</name>
</gene>
<keyword evidence="6" id="KW-1133">Transmembrane helix</keyword>
<dbReference type="PRINTS" id="PR00420">
    <property type="entry name" value="RNGMNOXGNASE"/>
</dbReference>
<dbReference type="PANTHER" id="PTHR13789:SF309">
    <property type="entry name" value="PUTATIVE (AFU_ORTHOLOGUE AFUA_6G14510)-RELATED"/>
    <property type="match status" value="1"/>
</dbReference>
<evidence type="ECO:0000256" key="5">
    <source>
        <dbReference type="ARBA" id="ARBA00023033"/>
    </source>
</evidence>
<comment type="similarity">
    <text evidence="1">Belongs to the paxM FAD-dependent monooxygenase family.</text>
</comment>
<keyword evidence="6" id="KW-0472">Membrane</keyword>
<dbReference type="Gene3D" id="3.50.50.60">
    <property type="entry name" value="FAD/NAD(P)-binding domain"/>
    <property type="match status" value="1"/>
</dbReference>
<dbReference type="OrthoDB" id="5428495at2759"/>
<evidence type="ECO:0000313" key="9">
    <source>
        <dbReference type="Proteomes" id="UP001055219"/>
    </source>
</evidence>
<organism evidence="8 9">
    <name type="scientific">Emericellopsis cladophorae</name>
    <dbReference type="NCBI Taxonomy" id="2686198"/>
    <lineage>
        <taxon>Eukaryota</taxon>
        <taxon>Fungi</taxon>
        <taxon>Dikarya</taxon>
        <taxon>Ascomycota</taxon>
        <taxon>Pezizomycotina</taxon>
        <taxon>Sordariomycetes</taxon>
        <taxon>Hypocreomycetidae</taxon>
        <taxon>Hypocreales</taxon>
        <taxon>Bionectriaceae</taxon>
        <taxon>Emericellopsis</taxon>
    </lineage>
</organism>
<sequence>MSAPQEASSPMPTEHVPVVIVGGGIGGLTLGALLRRLDISFVILERTPVVTPQGAGISLAPNCLAVLEQLGLWPAIQANSQELQGIRVYRERACWGTIDFGLAKRWFGYNVHSIERHEFHRYLHEAAGGDDRVRLQWDVVDIDDAPDRRSPVRVVAKDGRVLTADVVVGADGIRSATRRILAATSGLQGHNTIRFTGRVHMSGYTKPLENLGPDDLGFGHWMLYSDSILTTWPCRDNRQWFIGVKHADLAPGETPDRSVWKGATPGTVNSVYGAKFHPSGPDGTIKSIVDQSERVVASNVFAEVDFPGMTKGRVALLGDAAHSMTSFFGQGACQAIEDAAVLADAIVALLEGDTTALQAYAHVRERRAQEVADFSARYAQVHTAKLPLGTGPLLRYLIYRWVPSSVWMWYLQWLYGHQPISNASKLDRQCRADADRKKMIA</sequence>
<dbReference type="GO" id="GO:0004497">
    <property type="term" value="F:monooxygenase activity"/>
    <property type="evidence" value="ECO:0007669"/>
    <property type="project" value="UniProtKB-KW"/>
</dbReference>
<evidence type="ECO:0000256" key="6">
    <source>
        <dbReference type="SAM" id="Phobius"/>
    </source>
</evidence>
<keyword evidence="2" id="KW-0285">Flavoprotein</keyword>
<accession>A0A9Q0BFN2</accession>
<dbReference type="InterPro" id="IPR002938">
    <property type="entry name" value="FAD-bd"/>
</dbReference>
<dbReference type="RefSeq" id="XP_051363681.1">
    <property type="nucleotide sequence ID" value="XM_051505012.1"/>
</dbReference>
<dbReference type="GO" id="GO:0071949">
    <property type="term" value="F:FAD binding"/>
    <property type="evidence" value="ECO:0007669"/>
    <property type="project" value="InterPro"/>
</dbReference>
<dbReference type="PANTHER" id="PTHR13789">
    <property type="entry name" value="MONOOXYGENASE"/>
    <property type="match status" value="1"/>
</dbReference>
<keyword evidence="9" id="KW-1185">Reference proteome</keyword>
<dbReference type="InterPro" id="IPR036188">
    <property type="entry name" value="FAD/NAD-bd_sf"/>
</dbReference>
<dbReference type="InterPro" id="IPR050493">
    <property type="entry name" value="FAD-dep_Monooxygenase_BioMet"/>
</dbReference>
<evidence type="ECO:0000313" key="8">
    <source>
        <dbReference type="EMBL" id="KAI6782825.1"/>
    </source>
</evidence>
<dbReference type="AlphaFoldDB" id="A0A9Q0BFN2"/>
<feature type="domain" description="FAD-binding" evidence="7">
    <location>
        <begin position="16"/>
        <end position="375"/>
    </location>
</feature>
<keyword evidence="6" id="KW-0812">Transmembrane</keyword>
<reference evidence="8" key="1">
    <citation type="journal article" date="2021" name="J Fungi (Basel)">
        <title>Genomic and Metabolomic Analyses of the Marine Fungus Emericellopsis cladophorae: Insights into Saltwater Adaptability Mechanisms and Its Biosynthetic Potential.</title>
        <authorList>
            <person name="Goncalves M.F.M."/>
            <person name="Hilario S."/>
            <person name="Van de Peer Y."/>
            <person name="Esteves A.C."/>
            <person name="Alves A."/>
        </authorList>
    </citation>
    <scope>NUCLEOTIDE SEQUENCE</scope>
    <source>
        <strain evidence="8">MUM 19.33</strain>
    </source>
</reference>
<name>A0A9Q0BFN2_9HYPO</name>
<evidence type="ECO:0000256" key="2">
    <source>
        <dbReference type="ARBA" id="ARBA00022630"/>
    </source>
</evidence>
<comment type="caution">
    <text evidence="8">The sequence shown here is derived from an EMBL/GenBank/DDBJ whole genome shotgun (WGS) entry which is preliminary data.</text>
</comment>
<dbReference type="Pfam" id="PF01494">
    <property type="entry name" value="FAD_binding_3"/>
    <property type="match status" value="1"/>
</dbReference>